<dbReference type="EMBL" id="RZIJ01000016">
    <property type="protein sequence ID" value="RUQ67770.1"/>
    <property type="molecule type" value="Genomic_DNA"/>
</dbReference>
<dbReference type="Pfam" id="PF13472">
    <property type="entry name" value="Lipase_GDSL_2"/>
    <property type="match status" value="1"/>
</dbReference>
<feature type="region of interest" description="Disordered" evidence="1">
    <location>
        <begin position="93"/>
        <end position="118"/>
    </location>
</feature>
<evidence type="ECO:0000256" key="1">
    <source>
        <dbReference type="SAM" id="MobiDB-lite"/>
    </source>
</evidence>
<reference evidence="3 4" key="1">
    <citation type="submission" date="2018-12" db="EMBL/GenBank/DDBJ databases">
        <authorList>
            <person name="Yang Y."/>
        </authorList>
    </citation>
    <scope>NUCLEOTIDE SEQUENCE [LARGE SCALE GENOMIC DNA]</scope>
    <source>
        <strain evidence="3 4">GSF71</strain>
    </source>
</reference>
<dbReference type="Gene3D" id="2.60.120.1360">
    <property type="match status" value="1"/>
</dbReference>
<proteinExistence type="predicted"/>
<sequence length="528" mass="54978">MDRESGPSGAAAAVEPAVTRVRHPRDGRGCWNRPSRMFAAQPWMPTLINFLHTGRPAHGSASACAAGKLAGLPAGLWAVAAVALFAALPAHAADRPSGSRTPPVAEKGHGQDTGRLAGGQRGLATFMAALTKLERAPRGTVQILQIGDSHTAGNHFSGALRTLLQGRFGDAGPGGFPPGPSYKGLYSPTVTLGPQSWTVSGGLEVKSGDIVGFSGFQATSAQPGNALSFESKGDAPVTAVSLTLAAGPAGGTLLVEADGKPVRSVPTKGPRETGVVVPVPLAQPARTITLSPKGDGRVTLLRVSLKGGNKGILYESHGVIGATATLMRRWHEPTVAAELQALRPELIILAFGTNEGFNASLSADDYRTAFRERLAVLRRQAPWASILVIGPPDANRLPKGCPPEATASCASVRPQSGSCAWYPPPELATVRTIQRSEALSAGAAFWDWSAVMGGACGTHDWGKATPALAAPDHVHFRAEGYRMAAEALFNDIMELHQAPPPARGKPGPIRLPDCRGTVYLNGSIQCLR</sequence>
<evidence type="ECO:0000313" key="4">
    <source>
        <dbReference type="Proteomes" id="UP000280346"/>
    </source>
</evidence>
<dbReference type="Proteomes" id="UP000280346">
    <property type="component" value="Unassembled WGS sequence"/>
</dbReference>
<evidence type="ECO:0000313" key="3">
    <source>
        <dbReference type="EMBL" id="RUQ67770.1"/>
    </source>
</evidence>
<dbReference type="AlphaFoldDB" id="A0A433J5E4"/>
<dbReference type="SUPFAM" id="SSF52266">
    <property type="entry name" value="SGNH hydrolase"/>
    <property type="match status" value="1"/>
</dbReference>
<dbReference type="GO" id="GO:0016788">
    <property type="term" value="F:hydrolase activity, acting on ester bonds"/>
    <property type="evidence" value="ECO:0007669"/>
    <property type="project" value="UniProtKB-ARBA"/>
</dbReference>
<accession>A0A433J5E4</accession>
<evidence type="ECO:0000259" key="2">
    <source>
        <dbReference type="Pfam" id="PF13472"/>
    </source>
</evidence>
<name>A0A433J5E4_9PROT</name>
<comment type="caution">
    <text evidence="3">The sequence shown here is derived from an EMBL/GenBank/DDBJ whole genome shotgun (WGS) entry which is preliminary data.</text>
</comment>
<dbReference type="OrthoDB" id="7985403at2"/>
<protein>
    <recommendedName>
        <fullName evidence="2">SGNH hydrolase-type esterase domain-containing protein</fullName>
    </recommendedName>
</protein>
<keyword evidence="4" id="KW-1185">Reference proteome</keyword>
<organism evidence="3 4">
    <name type="scientific">Azospirillum doebereinerae</name>
    <dbReference type="NCBI Taxonomy" id="92933"/>
    <lineage>
        <taxon>Bacteria</taxon>
        <taxon>Pseudomonadati</taxon>
        <taxon>Pseudomonadota</taxon>
        <taxon>Alphaproteobacteria</taxon>
        <taxon>Rhodospirillales</taxon>
        <taxon>Azospirillaceae</taxon>
        <taxon>Azospirillum</taxon>
    </lineage>
</organism>
<dbReference type="Gene3D" id="3.40.50.1110">
    <property type="entry name" value="SGNH hydrolase"/>
    <property type="match status" value="1"/>
</dbReference>
<gene>
    <name evidence="3" type="ORF">EJ913_19020</name>
</gene>
<feature type="domain" description="SGNH hydrolase-type esterase" evidence="2">
    <location>
        <begin position="308"/>
        <end position="482"/>
    </location>
</feature>
<dbReference type="InterPro" id="IPR013830">
    <property type="entry name" value="SGNH_hydro"/>
</dbReference>
<dbReference type="InterPro" id="IPR036514">
    <property type="entry name" value="SGNH_hydro_sf"/>
</dbReference>